<organism evidence="1 2">
    <name type="scientific">Salipiger thiooxidans</name>
    <dbReference type="NCBI Taxonomy" id="282683"/>
    <lineage>
        <taxon>Bacteria</taxon>
        <taxon>Pseudomonadati</taxon>
        <taxon>Pseudomonadota</taxon>
        <taxon>Alphaproteobacteria</taxon>
        <taxon>Rhodobacterales</taxon>
        <taxon>Roseobacteraceae</taxon>
        <taxon>Salipiger</taxon>
    </lineage>
</organism>
<reference evidence="2" key="1">
    <citation type="submission" date="2016-10" db="EMBL/GenBank/DDBJ databases">
        <authorList>
            <person name="Varghese N."/>
            <person name="Submissions S."/>
        </authorList>
    </citation>
    <scope>NUCLEOTIDE SEQUENCE [LARGE SCALE GENOMIC DNA]</scope>
    <source>
        <strain evidence="2">DSM 10146</strain>
    </source>
</reference>
<sequence>MTASLFAAGLRTVVANLPAMLPAKDDHWRRAWGPIACGLPILGWVVLEDGPWVGLIVLFAGMSVLRWPVRGLRAQFGRGV</sequence>
<evidence type="ECO:0000313" key="1">
    <source>
        <dbReference type="EMBL" id="SDE47054.1"/>
    </source>
</evidence>
<accession>A0A1G7D5Y3</accession>
<dbReference type="Pfam" id="PF10658">
    <property type="entry name" value="DUF2484"/>
    <property type="match status" value="1"/>
</dbReference>
<gene>
    <name evidence="1" type="ORF">SAMN04488105_10431</name>
</gene>
<dbReference type="STRING" id="282683.SAMN04488105_10431"/>
<name>A0A1G7D5Y3_9RHOB</name>
<dbReference type="AlphaFoldDB" id="A0A1G7D5Y3"/>
<proteinExistence type="predicted"/>
<dbReference type="InterPro" id="IPR018919">
    <property type="entry name" value="DUF2484"/>
</dbReference>
<dbReference type="Proteomes" id="UP000198994">
    <property type="component" value="Unassembled WGS sequence"/>
</dbReference>
<dbReference type="OrthoDB" id="7862849at2"/>
<keyword evidence="2" id="KW-1185">Reference proteome</keyword>
<dbReference type="EMBL" id="FNAV01000004">
    <property type="protein sequence ID" value="SDE47054.1"/>
    <property type="molecule type" value="Genomic_DNA"/>
</dbReference>
<evidence type="ECO:0000313" key="2">
    <source>
        <dbReference type="Proteomes" id="UP000198994"/>
    </source>
</evidence>
<protein>
    <submittedName>
        <fullName evidence="1">Uncharacterized protein</fullName>
    </submittedName>
</protein>
<dbReference type="RefSeq" id="WP_089956943.1">
    <property type="nucleotide sequence ID" value="NZ_FNAV01000004.1"/>
</dbReference>